<comment type="similarity">
    <text evidence="1">Belongs to the NAD(P)-dependent epimerase/dehydratase family.</text>
</comment>
<dbReference type="Gene3D" id="3.40.50.720">
    <property type="entry name" value="NAD(P)-binding Rossmann-like Domain"/>
    <property type="match status" value="2"/>
</dbReference>
<dbReference type="Pfam" id="PF16363">
    <property type="entry name" value="GDP_Man_Dehyd"/>
    <property type="match status" value="1"/>
</dbReference>
<accession>A0A6M3Y3Z0</accession>
<proteinExistence type="inferred from homology"/>
<dbReference type="EMBL" id="MT145061">
    <property type="protein sequence ID" value="QJI03136.1"/>
    <property type="molecule type" value="Genomic_DNA"/>
</dbReference>
<dbReference type="InterPro" id="IPR001509">
    <property type="entry name" value="Epimerase_deHydtase"/>
</dbReference>
<dbReference type="SUPFAM" id="SSF51735">
    <property type="entry name" value="NAD(P)-binding Rossmann-fold domains"/>
    <property type="match status" value="1"/>
</dbReference>
<gene>
    <name evidence="4" type="ORF">TM448B04118_0005</name>
</gene>
<name>A0A6M3Y3Z0_9ZZZZ</name>
<feature type="domain" description="NAD(P)-binding" evidence="3">
    <location>
        <begin position="171"/>
        <end position="348"/>
    </location>
</feature>
<reference evidence="4" key="1">
    <citation type="submission" date="2020-03" db="EMBL/GenBank/DDBJ databases">
        <title>The deep terrestrial virosphere.</title>
        <authorList>
            <person name="Holmfeldt K."/>
            <person name="Nilsson E."/>
            <person name="Simone D."/>
            <person name="Lopez-Fernandez M."/>
            <person name="Wu X."/>
            <person name="de Brujin I."/>
            <person name="Lundin D."/>
            <person name="Andersson A."/>
            <person name="Bertilsson S."/>
            <person name="Dopson M."/>
        </authorList>
    </citation>
    <scope>NUCLEOTIDE SEQUENCE</scope>
    <source>
        <strain evidence="4">TM448B04118</strain>
    </source>
</reference>
<evidence type="ECO:0000313" key="4">
    <source>
        <dbReference type="EMBL" id="QJI03136.1"/>
    </source>
</evidence>
<organism evidence="4">
    <name type="scientific">viral metagenome</name>
    <dbReference type="NCBI Taxonomy" id="1070528"/>
    <lineage>
        <taxon>unclassified sequences</taxon>
        <taxon>metagenomes</taxon>
        <taxon>organismal metagenomes</taxon>
    </lineage>
</organism>
<protein>
    <submittedName>
        <fullName evidence="4">Putative GDP-mannose 4,6-dehydratase</fullName>
    </submittedName>
</protein>
<dbReference type="PANTHER" id="PTHR43000">
    <property type="entry name" value="DTDP-D-GLUCOSE 4,6-DEHYDRATASE-RELATED"/>
    <property type="match status" value="1"/>
</dbReference>
<evidence type="ECO:0000259" key="2">
    <source>
        <dbReference type="Pfam" id="PF01370"/>
    </source>
</evidence>
<dbReference type="AlphaFoldDB" id="A0A6M3Y3Z0"/>
<evidence type="ECO:0000256" key="1">
    <source>
        <dbReference type="ARBA" id="ARBA00007637"/>
    </source>
</evidence>
<evidence type="ECO:0000259" key="3">
    <source>
        <dbReference type="Pfam" id="PF16363"/>
    </source>
</evidence>
<sequence>MKALITGITGFLGSHLAEHLLSQGVEVEGITRYPRKMVIPCNLQGIRDKITMHEEVYISSSDRTQLFFQEHSDYDYIFHLESVRFLSPAWIHNTNVIGTANLLEAVHNMERKSGQHPVIVIPGCGEMYGIPPLVYERYDGPFGFMGQVYPELQLGVNPSPRRNRKPNKILKLPITEDFPLNPVSSYAVSKAAQDMLGFQYHKEYGMKIVRARLFDIAGPRCHQSLLPSGIAKQMTELEKGRNEPEIKVASPEYARDYTDVRDAARALWLAATKCKYGEAYNICSGRGRTVQQVIDILRMQSTAQFEIVQDRTMMHPNDIIALVGDCTKFYKRTGWKPEIGFAQSMGDMLEWWRGKI</sequence>
<dbReference type="InterPro" id="IPR036291">
    <property type="entry name" value="NAD(P)-bd_dom_sf"/>
</dbReference>
<dbReference type="Pfam" id="PF01370">
    <property type="entry name" value="Epimerase"/>
    <property type="match status" value="1"/>
</dbReference>
<dbReference type="InterPro" id="IPR016040">
    <property type="entry name" value="NAD(P)-bd_dom"/>
</dbReference>
<feature type="domain" description="NAD-dependent epimerase/dehydratase" evidence="2">
    <location>
        <begin position="3"/>
        <end position="131"/>
    </location>
</feature>
<dbReference type="Gene3D" id="3.90.25.10">
    <property type="entry name" value="UDP-galactose 4-epimerase, domain 1"/>
    <property type="match status" value="1"/>
</dbReference>